<proteinExistence type="inferred from homology"/>
<protein>
    <recommendedName>
        <fullName evidence="6">HSF-type DNA-binding domain-containing protein</fullName>
    </recommendedName>
</protein>
<dbReference type="GO" id="GO:0005634">
    <property type="term" value="C:nucleus"/>
    <property type="evidence" value="ECO:0007669"/>
    <property type="project" value="UniProtKB-SubCell"/>
</dbReference>
<feature type="domain" description="HSF-type DNA-binding" evidence="6">
    <location>
        <begin position="11"/>
        <end position="105"/>
    </location>
</feature>
<organism evidence="7 8">
    <name type="scientific">Nephila pilipes</name>
    <name type="common">Giant wood spider</name>
    <name type="synonym">Nephila maculata</name>
    <dbReference type="NCBI Taxonomy" id="299642"/>
    <lineage>
        <taxon>Eukaryota</taxon>
        <taxon>Metazoa</taxon>
        <taxon>Ecdysozoa</taxon>
        <taxon>Arthropoda</taxon>
        <taxon>Chelicerata</taxon>
        <taxon>Arachnida</taxon>
        <taxon>Araneae</taxon>
        <taxon>Araneomorphae</taxon>
        <taxon>Entelegynae</taxon>
        <taxon>Araneoidea</taxon>
        <taxon>Nephilidae</taxon>
        <taxon>Nephila</taxon>
    </lineage>
</organism>
<dbReference type="OrthoDB" id="6418155at2759"/>
<dbReference type="InterPro" id="IPR036390">
    <property type="entry name" value="WH_DNA-bd_sf"/>
</dbReference>
<reference evidence="7" key="1">
    <citation type="submission" date="2020-08" db="EMBL/GenBank/DDBJ databases">
        <title>Multicomponent nature underlies the extraordinary mechanical properties of spider dragline silk.</title>
        <authorList>
            <person name="Kono N."/>
            <person name="Nakamura H."/>
            <person name="Mori M."/>
            <person name="Yoshida Y."/>
            <person name="Ohtoshi R."/>
            <person name="Malay A.D."/>
            <person name="Moran D.A.P."/>
            <person name="Tomita M."/>
            <person name="Numata K."/>
            <person name="Arakawa K."/>
        </authorList>
    </citation>
    <scope>NUCLEOTIDE SEQUENCE</scope>
</reference>
<dbReference type="Proteomes" id="UP000887013">
    <property type="component" value="Unassembled WGS sequence"/>
</dbReference>
<evidence type="ECO:0000313" key="8">
    <source>
        <dbReference type="Proteomes" id="UP000887013"/>
    </source>
</evidence>
<evidence type="ECO:0000256" key="2">
    <source>
        <dbReference type="ARBA" id="ARBA00006403"/>
    </source>
</evidence>
<evidence type="ECO:0000256" key="3">
    <source>
        <dbReference type="ARBA" id="ARBA00023125"/>
    </source>
</evidence>
<name>A0A8X6U3N3_NEPPI</name>
<dbReference type="Pfam" id="PF00447">
    <property type="entry name" value="HSF_DNA-bind"/>
    <property type="match status" value="1"/>
</dbReference>
<keyword evidence="4" id="KW-0539">Nucleus</keyword>
<keyword evidence="8" id="KW-1185">Reference proteome</keyword>
<evidence type="ECO:0000313" key="7">
    <source>
        <dbReference type="EMBL" id="GFT78347.1"/>
    </source>
</evidence>
<comment type="similarity">
    <text evidence="2 5">Belongs to the HSF family.</text>
</comment>
<evidence type="ECO:0000256" key="5">
    <source>
        <dbReference type="RuleBase" id="RU004020"/>
    </source>
</evidence>
<dbReference type="GO" id="GO:0043565">
    <property type="term" value="F:sequence-specific DNA binding"/>
    <property type="evidence" value="ECO:0007669"/>
    <property type="project" value="InterPro"/>
</dbReference>
<evidence type="ECO:0000259" key="6">
    <source>
        <dbReference type="SMART" id="SM00415"/>
    </source>
</evidence>
<comment type="subcellular location">
    <subcellularLocation>
        <location evidence="1">Nucleus</location>
    </subcellularLocation>
</comment>
<dbReference type="InterPro" id="IPR036388">
    <property type="entry name" value="WH-like_DNA-bd_sf"/>
</dbReference>
<dbReference type="EMBL" id="BMAW01071512">
    <property type="protein sequence ID" value="GFT78347.1"/>
    <property type="molecule type" value="Genomic_DNA"/>
</dbReference>
<dbReference type="GO" id="GO:0003700">
    <property type="term" value="F:DNA-binding transcription factor activity"/>
    <property type="evidence" value="ECO:0007669"/>
    <property type="project" value="InterPro"/>
</dbReference>
<accession>A0A8X6U3N3</accession>
<gene>
    <name evidence="7" type="ORF">NPIL_429451</name>
</gene>
<evidence type="ECO:0000256" key="4">
    <source>
        <dbReference type="ARBA" id="ARBA00023242"/>
    </source>
</evidence>
<dbReference type="AlphaFoldDB" id="A0A8X6U3N3"/>
<evidence type="ECO:0000256" key="1">
    <source>
        <dbReference type="ARBA" id="ARBA00004123"/>
    </source>
</evidence>
<dbReference type="SMART" id="SM00415">
    <property type="entry name" value="HSF"/>
    <property type="match status" value="1"/>
</dbReference>
<dbReference type="Gene3D" id="1.10.10.10">
    <property type="entry name" value="Winged helix-like DNA-binding domain superfamily/Winged helix DNA-binding domain"/>
    <property type="match status" value="1"/>
</dbReference>
<comment type="caution">
    <text evidence="7">The sequence shown here is derived from an EMBL/GenBank/DDBJ whole genome shotgun (WGS) entry which is preliminary data.</text>
</comment>
<dbReference type="InterPro" id="IPR000232">
    <property type="entry name" value="HSF_DNA-bd"/>
</dbReference>
<keyword evidence="3" id="KW-0238">DNA-binding</keyword>
<sequence>MISKELLKKLHGVAFPRKLFILASSAEVSSIRWADGGNMIEIDKDGLEHECFSPLIFNVKSHSSVLRQLEYYNFKWLGTIANIWKFRHPYFKAEREDLLTFVTRQASHTKKCRCNFKTADLSRKQCTLDGRGRNCNNARNKIATCDHYKKKSSKLVSKFSRRKSVRSEFSSAEHSHDSSFGRHTCKPSEVRAENQTEKFDSIIEQGSGKILTPTILNKIYIKPNDKNVFLELSVKDALIYRISRRERIVEEAPSFKTTKQILLGCGPPCEILKVKELVHTGESSDYNQSTCFSSTLPAFDDKLSNPKKNYLSSLREKCQDNPVNYEPPQHFSSNVNNSTYENDRKNGLTFIKREMPTLHKSTGRNYAFQSSFYNASNDSNPYTGGLFTSNATFETAKKNECSTKWDSQPHYHHPYFGDSLSRNATFKLENNNEDRFKSRKNTLKIYPDSASFTPLRESSMPFRPLSENPNSETFYLPTNKQMLNSSQKISNSEGICIDPVLQSSDKFGSKVPSLESRESQASSDTFLPAIESNYIGKNIRSKYTETNIILENVCPELTQNLSNSAQQYE</sequence>
<dbReference type="SUPFAM" id="SSF46785">
    <property type="entry name" value="Winged helix' DNA-binding domain"/>
    <property type="match status" value="1"/>
</dbReference>